<protein>
    <submittedName>
        <fullName evidence="2 4">Uncharacterized protein</fullName>
    </submittedName>
</protein>
<organism evidence="2 3">
    <name type="scientific">Mesocestoides corti</name>
    <name type="common">Flatworm</name>
    <dbReference type="NCBI Taxonomy" id="53468"/>
    <lineage>
        <taxon>Eukaryota</taxon>
        <taxon>Metazoa</taxon>
        <taxon>Spiralia</taxon>
        <taxon>Lophotrochozoa</taxon>
        <taxon>Platyhelminthes</taxon>
        <taxon>Cestoda</taxon>
        <taxon>Eucestoda</taxon>
        <taxon>Cyclophyllidea</taxon>
        <taxon>Mesocestoididae</taxon>
        <taxon>Mesocestoides</taxon>
    </lineage>
</organism>
<dbReference type="Proteomes" id="UP000267029">
    <property type="component" value="Unassembled WGS sequence"/>
</dbReference>
<feature type="compositionally biased region" description="Basic residues" evidence="1">
    <location>
        <begin position="122"/>
        <end position="134"/>
    </location>
</feature>
<feature type="compositionally biased region" description="Polar residues" evidence="1">
    <location>
        <begin position="108"/>
        <end position="118"/>
    </location>
</feature>
<dbReference type="EMBL" id="UXSR01006056">
    <property type="protein sequence ID" value="VDD84191.1"/>
    <property type="molecule type" value="Genomic_DNA"/>
</dbReference>
<sequence length="134" mass="15083">MTTPTAHTQFYHSLVKTTTLHRHLGGFSTTLTYNTSLEPFHGTSNPLHRLPNIAETRVTKSVHAAISDGFLNHLLSCTALIADDNTSQLVIVERVRTPRFHAAHRSRATSQPYHQNESTQRRLCKHHASSHMHS</sequence>
<evidence type="ECO:0000313" key="4">
    <source>
        <dbReference type="WBParaSite" id="MCU_011618-RA"/>
    </source>
</evidence>
<evidence type="ECO:0000313" key="2">
    <source>
        <dbReference type="EMBL" id="VDD84191.1"/>
    </source>
</evidence>
<name>A0A0R3UQN8_MESCO</name>
<proteinExistence type="predicted"/>
<evidence type="ECO:0000313" key="3">
    <source>
        <dbReference type="Proteomes" id="UP000267029"/>
    </source>
</evidence>
<accession>A0A0R3UQN8</accession>
<dbReference type="WBParaSite" id="MCU_011618-RA">
    <property type="protein sequence ID" value="MCU_011618-RA"/>
    <property type="gene ID" value="MCU_011618"/>
</dbReference>
<reference evidence="2 3" key="1">
    <citation type="submission" date="2018-10" db="EMBL/GenBank/DDBJ databases">
        <authorList>
            <consortium name="Pathogen Informatics"/>
        </authorList>
    </citation>
    <scope>NUCLEOTIDE SEQUENCE [LARGE SCALE GENOMIC DNA]</scope>
</reference>
<keyword evidence="3" id="KW-1185">Reference proteome</keyword>
<feature type="region of interest" description="Disordered" evidence="1">
    <location>
        <begin position="102"/>
        <end position="134"/>
    </location>
</feature>
<gene>
    <name evidence="2" type="ORF">MCOS_LOCUS10194</name>
</gene>
<evidence type="ECO:0000256" key="1">
    <source>
        <dbReference type="SAM" id="MobiDB-lite"/>
    </source>
</evidence>
<reference evidence="4" key="2">
    <citation type="submission" date="2019-11" db="UniProtKB">
        <authorList>
            <consortium name="WormBaseParasite"/>
        </authorList>
    </citation>
    <scope>IDENTIFICATION</scope>
</reference>
<dbReference type="AlphaFoldDB" id="A0A0R3UQN8"/>